<dbReference type="InterPro" id="IPR016024">
    <property type="entry name" value="ARM-type_fold"/>
</dbReference>
<protein>
    <recommendedName>
        <fullName evidence="4">HEAT repeat protein</fullName>
    </recommendedName>
</protein>
<proteinExistence type="predicted"/>
<evidence type="ECO:0000313" key="3">
    <source>
        <dbReference type="Proteomes" id="UP000317243"/>
    </source>
</evidence>
<comment type="caution">
    <text evidence="2">The sequence shown here is derived from an EMBL/GenBank/DDBJ whole genome shotgun (WGS) entry which is preliminary data.</text>
</comment>
<feature type="chain" id="PRO_5022788568" description="HEAT repeat protein" evidence="1">
    <location>
        <begin position="27"/>
        <end position="746"/>
    </location>
</feature>
<dbReference type="RefSeq" id="WP_146511843.1">
    <property type="nucleotide sequence ID" value="NZ_SIHI01000033.1"/>
</dbReference>
<gene>
    <name evidence="2" type="ORF">KOR42_44890</name>
</gene>
<dbReference type="InterPro" id="IPR011989">
    <property type="entry name" value="ARM-like"/>
</dbReference>
<dbReference type="Gene3D" id="1.25.10.10">
    <property type="entry name" value="Leucine-rich Repeat Variant"/>
    <property type="match status" value="1"/>
</dbReference>
<accession>A0A5C5VYP2</accession>
<dbReference type="SUPFAM" id="SSF48371">
    <property type="entry name" value="ARM repeat"/>
    <property type="match status" value="1"/>
</dbReference>
<reference evidence="2 3" key="1">
    <citation type="submission" date="2019-02" db="EMBL/GenBank/DDBJ databases">
        <title>Deep-cultivation of Planctomycetes and their phenomic and genomic characterization uncovers novel biology.</title>
        <authorList>
            <person name="Wiegand S."/>
            <person name="Jogler M."/>
            <person name="Boedeker C."/>
            <person name="Pinto D."/>
            <person name="Vollmers J."/>
            <person name="Rivas-Marin E."/>
            <person name="Kohn T."/>
            <person name="Peeters S.H."/>
            <person name="Heuer A."/>
            <person name="Rast P."/>
            <person name="Oberbeckmann S."/>
            <person name="Bunk B."/>
            <person name="Jeske O."/>
            <person name="Meyerdierks A."/>
            <person name="Storesund J.E."/>
            <person name="Kallscheuer N."/>
            <person name="Luecker S."/>
            <person name="Lage O.M."/>
            <person name="Pohl T."/>
            <person name="Merkel B.J."/>
            <person name="Hornburger P."/>
            <person name="Mueller R.-W."/>
            <person name="Bruemmer F."/>
            <person name="Labrenz M."/>
            <person name="Spormann A.M."/>
            <person name="Op Den Camp H."/>
            <person name="Overmann J."/>
            <person name="Amann R."/>
            <person name="Jetten M.S.M."/>
            <person name="Mascher T."/>
            <person name="Medema M.H."/>
            <person name="Devos D.P."/>
            <person name="Kaster A.-K."/>
            <person name="Ovreas L."/>
            <person name="Rohde M."/>
            <person name="Galperin M.Y."/>
            <person name="Jogler C."/>
        </authorList>
    </citation>
    <scope>NUCLEOTIDE SEQUENCE [LARGE SCALE GENOMIC DNA]</scope>
    <source>
        <strain evidence="2 3">KOR42</strain>
    </source>
</reference>
<feature type="signal peptide" evidence="1">
    <location>
        <begin position="1"/>
        <end position="26"/>
    </location>
</feature>
<keyword evidence="1" id="KW-0732">Signal</keyword>
<organism evidence="2 3">
    <name type="scientific">Thalassoglobus neptunius</name>
    <dbReference type="NCBI Taxonomy" id="1938619"/>
    <lineage>
        <taxon>Bacteria</taxon>
        <taxon>Pseudomonadati</taxon>
        <taxon>Planctomycetota</taxon>
        <taxon>Planctomycetia</taxon>
        <taxon>Planctomycetales</taxon>
        <taxon>Planctomycetaceae</taxon>
        <taxon>Thalassoglobus</taxon>
    </lineage>
</organism>
<dbReference type="OrthoDB" id="253582at2"/>
<sequence length="746" mass="81199" precursor="true">MPSRRSSLLPTLLATFALTTISPLCAQDEEPLAVPEGDQVLASEPTTVPELFEGALLTVKLARPELAKIYLGRILQLNPDNSQLLALRDNNGMSALLSLARLDQVNPEASELLSRVTEAAKTQVGNPEYANDLIKLLSGSARERDEATTQLQLLGPYAVAPILRAVVSNPENRDLFTLTLARLGQPAIDPLVGALQSPIDEVKTTAAQVLGAIGGEDEVIWLLEPAFSPNSPPGTQEVARKAIARIRYQDPAKTTRVTGYGAAEKLQKTSLDYLANQFDWPAKYEDMNEIPVWSWSDTEQTVVENVTSRRNAGTYFAERLARDSAELAPSSNESAELILAAMMVRDIEEAGWDQPIPTGPGTAHDLAVEAGPEFCSQILKLSLDNHIVGSALSSAHALGLNGSRNQLRGRTAPPIVDALSSAHPRVQLAAAITILQWDPKLSFRGSSRIVPILGRAIQSDDRPQSVVIDPNGQRGTSTAALFQELGYRGSVAETGQEGFRIAAERGDVEIGILHPNTIRWGLTQTLTNLRTDSRTRDLPLVVFGPRSIRSRFDLLQDQFENVVYIDEGTSPIEINKALQPVLAQISPPPLTSAQRSQQIREASFWLRQIATTRLSEIFDLAPIEEEIRLATTNSASADNAVVALGGIGLPSAQLHLFEIMESPNMDMKLRQQAGFQLAFHIQRFGNLLKPEILRRLQAMSGSTNDKDLETAIASVLGSLHPDEQRSRKLIFSTPSSMEPVTAPTKL</sequence>
<evidence type="ECO:0000256" key="1">
    <source>
        <dbReference type="SAM" id="SignalP"/>
    </source>
</evidence>
<dbReference type="EMBL" id="SIHI01000033">
    <property type="protein sequence ID" value="TWT43083.1"/>
    <property type="molecule type" value="Genomic_DNA"/>
</dbReference>
<evidence type="ECO:0000313" key="2">
    <source>
        <dbReference type="EMBL" id="TWT43083.1"/>
    </source>
</evidence>
<evidence type="ECO:0008006" key="4">
    <source>
        <dbReference type="Google" id="ProtNLM"/>
    </source>
</evidence>
<dbReference type="AlphaFoldDB" id="A0A5C5VYP2"/>
<dbReference type="Proteomes" id="UP000317243">
    <property type="component" value="Unassembled WGS sequence"/>
</dbReference>
<name>A0A5C5VYP2_9PLAN</name>
<keyword evidence="3" id="KW-1185">Reference proteome</keyword>